<dbReference type="EMBL" id="APML01000034">
    <property type="protein sequence ID" value="ENH96655.1"/>
    <property type="molecule type" value="Genomic_DNA"/>
</dbReference>
<dbReference type="Pfam" id="PF00356">
    <property type="entry name" value="LacI"/>
    <property type="match status" value="1"/>
</dbReference>
<dbReference type="SUPFAM" id="SSF53822">
    <property type="entry name" value="Periplasmic binding protein-like I"/>
    <property type="match status" value="1"/>
</dbReference>
<keyword evidence="7" id="KW-1185">Reference proteome</keyword>
<dbReference type="SUPFAM" id="SSF47413">
    <property type="entry name" value="lambda repressor-like DNA-binding domains"/>
    <property type="match status" value="1"/>
</dbReference>
<dbReference type="PRINTS" id="PR00036">
    <property type="entry name" value="HTHLACI"/>
</dbReference>
<name>N4WQC3_9BACI</name>
<dbReference type="Pfam" id="PF13377">
    <property type="entry name" value="Peripla_BP_3"/>
    <property type="match status" value="1"/>
</dbReference>
<proteinExistence type="predicted"/>
<dbReference type="InterPro" id="IPR001387">
    <property type="entry name" value="Cro/C1-type_HTH"/>
</dbReference>
<dbReference type="InterPro" id="IPR046335">
    <property type="entry name" value="LacI/GalR-like_sensor"/>
</dbReference>
<evidence type="ECO:0000259" key="4">
    <source>
        <dbReference type="PROSITE" id="PS50932"/>
    </source>
</evidence>
<dbReference type="InterPro" id="IPR010982">
    <property type="entry name" value="Lambda_DNA-bd_dom_sf"/>
</dbReference>
<evidence type="ECO:0000313" key="7">
    <source>
        <dbReference type="Proteomes" id="UP000012283"/>
    </source>
</evidence>
<dbReference type="Proteomes" id="UP000012283">
    <property type="component" value="Unassembled WGS sequence"/>
</dbReference>
<dbReference type="PROSITE" id="PS00356">
    <property type="entry name" value="HTH_LACI_1"/>
    <property type="match status" value="1"/>
</dbReference>
<organism evidence="6 7">
    <name type="scientific">Gracilibacillus halophilus YIM-C55.5</name>
    <dbReference type="NCBI Taxonomy" id="1308866"/>
    <lineage>
        <taxon>Bacteria</taxon>
        <taxon>Bacillati</taxon>
        <taxon>Bacillota</taxon>
        <taxon>Bacilli</taxon>
        <taxon>Bacillales</taxon>
        <taxon>Bacillaceae</taxon>
        <taxon>Gracilibacillus</taxon>
    </lineage>
</organism>
<dbReference type="InterPro" id="IPR028082">
    <property type="entry name" value="Peripla_BP_I"/>
</dbReference>
<dbReference type="PATRIC" id="fig|1308866.3.peg.1984"/>
<dbReference type="InterPro" id="IPR000843">
    <property type="entry name" value="HTH_LacI"/>
</dbReference>
<accession>N4WQC3</accession>
<protein>
    <submittedName>
        <fullName evidence="6">LacI family transcriptional regulator</fullName>
    </submittedName>
</protein>
<dbReference type="CDD" id="cd01392">
    <property type="entry name" value="HTH_LacI"/>
    <property type="match status" value="1"/>
</dbReference>
<feature type="domain" description="HTH lacI-type" evidence="4">
    <location>
        <begin position="2"/>
        <end position="56"/>
    </location>
</feature>
<evidence type="ECO:0000259" key="5">
    <source>
        <dbReference type="PROSITE" id="PS50943"/>
    </source>
</evidence>
<keyword evidence="1" id="KW-0805">Transcription regulation</keyword>
<dbReference type="RefSeq" id="WP_003469211.1">
    <property type="nucleotide sequence ID" value="NZ_APML01000034.1"/>
</dbReference>
<evidence type="ECO:0000313" key="6">
    <source>
        <dbReference type="EMBL" id="ENH96655.1"/>
    </source>
</evidence>
<keyword evidence="3" id="KW-0804">Transcription</keyword>
<dbReference type="PROSITE" id="PS50932">
    <property type="entry name" value="HTH_LACI_2"/>
    <property type="match status" value="1"/>
</dbReference>
<keyword evidence="2" id="KW-0238">DNA-binding</keyword>
<evidence type="ECO:0000256" key="3">
    <source>
        <dbReference type="ARBA" id="ARBA00023163"/>
    </source>
</evidence>
<dbReference type="Gene3D" id="1.10.260.40">
    <property type="entry name" value="lambda repressor-like DNA-binding domains"/>
    <property type="match status" value="1"/>
</dbReference>
<feature type="domain" description="HTH cro/C1-type" evidence="5">
    <location>
        <begin position="3"/>
        <end position="46"/>
    </location>
</feature>
<evidence type="ECO:0000256" key="1">
    <source>
        <dbReference type="ARBA" id="ARBA00023015"/>
    </source>
</evidence>
<dbReference type="eggNOG" id="COG1609">
    <property type="taxonomic scope" value="Bacteria"/>
</dbReference>
<dbReference type="PANTHER" id="PTHR30146">
    <property type="entry name" value="LACI-RELATED TRANSCRIPTIONAL REPRESSOR"/>
    <property type="match status" value="1"/>
</dbReference>
<gene>
    <name evidence="6" type="ORF">J416_09779</name>
</gene>
<dbReference type="OrthoDB" id="3180992at2"/>
<dbReference type="PROSITE" id="PS50943">
    <property type="entry name" value="HTH_CROC1"/>
    <property type="match status" value="1"/>
</dbReference>
<reference evidence="6 7" key="1">
    <citation type="submission" date="2013-03" db="EMBL/GenBank/DDBJ databases">
        <title>Draft genome sequence of Gracibacillus halophilus YIM-C55.5, a moderately halophilic and thermophilic organism from the Xiaochaidamu salt lake.</title>
        <authorList>
            <person name="Sugumar T."/>
            <person name="Polireddy D.R."/>
            <person name="Antony A."/>
            <person name="Madhava Y.R."/>
            <person name="Sivakumar N."/>
        </authorList>
    </citation>
    <scope>NUCLEOTIDE SEQUENCE [LARGE SCALE GENOMIC DNA]</scope>
    <source>
        <strain evidence="6 7">YIM-C55.5</strain>
    </source>
</reference>
<dbReference type="STRING" id="1308866.J416_09779"/>
<dbReference type="GO" id="GO:0000976">
    <property type="term" value="F:transcription cis-regulatory region binding"/>
    <property type="evidence" value="ECO:0007669"/>
    <property type="project" value="TreeGrafter"/>
</dbReference>
<dbReference type="AlphaFoldDB" id="N4WQC3"/>
<sequence length="329" mass="36558">MTTINDIAKLAGVSRSTVSRYLNSNGYVSEDATQKITKAIEETGYLPSQSAKSLRTKKSGVIGVILPKISTETASRVITGVNKVLQSNHYQMLLTDTSLESEKEIEFIRLLQSRHVDGILLLGTNQEPALIQAIEEANVPIIVLGQEIAETISVTYPDYEATQTMIEYFIEQHYQRIGFIGVDPSDPAVGQIRKQAYEDTLKKHQLPMNENWVQIGDFSIESGYQAMQTILERSTDETPDAVFVVTDRMAVGAMQCMKEHQLQIPADIAIATTGASTLSQYIEPSLTTIDFLNEEAGEKATELLLEAINGKCPQKKLMHNYRLLKRDSV</sequence>
<dbReference type="Gene3D" id="3.40.50.2300">
    <property type="match status" value="2"/>
</dbReference>
<dbReference type="CDD" id="cd01542">
    <property type="entry name" value="PBP1_TreR-like"/>
    <property type="match status" value="1"/>
</dbReference>
<dbReference type="GO" id="GO:0003700">
    <property type="term" value="F:DNA-binding transcription factor activity"/>
    <property type="evidence" value="ECO:0007669"/>
    <property type="project" value="TreeGrafter"/>
</dbReference>
<comment type="caution">
    <text evidence="6">The sequence shown here is derived from an EMBL/GenBank/DDBJ whole genome shotgun (WGS) entry which is preliminary data.</text>
</comment>
<evidence type="ECO:0000256" key="2">
    <source>
        <dbReference type="ARBA" id="ARBA00023125"/>
    </source>
</evidence>
<dbReference type="PANTHER" id="PTHR30146:SF109">
    <property type="entry name" value="HTH-TYPE TRANSCRIPTIONAL REGULATOR GALS"/>
    <property type="match status" value="1"/>
</dbReference>
<dbReference type="SMART" id="SM00354">
    <property type="entry name" value="HTH_LACI"/>
    <property type="match status" value="1"/>
</dbReference>